<evidence type="ECO:0000313" key="3">
    <source>
        <dbReference type="EMBL" id="SIS12971.1"/>
    </source>
</evidence>
<feature type="region of interest" description="Disordered" evidence="1">
    <location>
        <begin position="64"/>
        <end position="84"/>
    </location>
</feature>
<organism evidence="3 4">
    <name type="scientific">Williamsia sterculiae</name>
    <dbReference type="NCBI Taxonomy" id="1344003"/>
    <lineage>
        <taxon>Bacteria</taxon>
        <taxon>Bacillati</taxon>
        <taxon>Actinomycetota</taxon>
        <taxon>Actinomycetes</taxon>
        <taxon>Mycobacteriales</taxon>
        <taxon>Nocardiaceae</taxon>
        <taxon>Williamsia</taxon>
    </lineage>
</organism>
<dbReference type="RefSeq" id="WP_076480665.1">
    <property type="nucleotide sequence ID" value="NZ_FTNT01000008.1"/>
</dbReference>
<dbReference type="OrthoDB" id="5193416at2"/>
<evidence type="ECO:0000256" key="1">
    <source>
        <dbReference type="SAM" id="MobiDB-lite"/>
    </source>
</evidence>
<gene>
    <name evidence="3" type="ORF">SAMN05445060_2894</name>
</gene>
<keyword evidence="2" id="KW-0812">Transmembrane</keyword>
<dbReference type="STRING" id="1344003.SAMN05445060_2894"/>
<keyword evidence="4" id="KW-1185">Reference proteome</keyword>
<reference evidence="3 4" key="1">
    <citation type="submission" date="2017-01" db="EMBL/GenBank/DDBJ databases">
        <authorList>
            <person name="Mah S.A."/>
            <person name="Swanson W.J."/>
            <person name="Moy G.W."/>
            <person name="Vacquier V.D."/>
        </authorList>
    </citation>
    <scope>NUCLEOTIDE SEQUENCE [LARGE SCALE GENOMIC DNA]</scope>
    <source>
        <strain evidence="3 4">CPCC 203464</strain>
    </source>
</reference>
<keyword evidence="2" id="KW-1133">Transmembrane helix</keyword>
<dbReference type="EMBL" id="FTNT01000008">
    <property type="protein sequence ID" value="SIS12971.1"/>
    <property type="molecule type" value="Genomic_DNA"/>
</dbReference>
<sequence length="84" mass="8904">MEDVILWVGIVVVILTVLSVLLAVGAMAVGGKSRYRATTTYRLSEKWDHKPLLFSATDIEPVAAPSHGAHGTDDLIGGSASGKW</sequence>
<proteinExistence type="predicted"/>
<protein>
    <submittedName>
        <fullName evidence="3">Uncharacterized protein</fullName>
    </submittedName>
</protein>
<name>A0A1N7GK42_9NOCA</name>
<dbReference type="Proteomes" id="UP000186218">
    <property type="component" value="Unassembled WGS sequence"/>
</dbReference>
<feature type="transmembrane region" description="Helical" evidence="2">
    <location>
        <begin position="6"/>
        <end position="29"/>
    </location>
</feature>
<accession>A0A1N7GK42</accession>
<evidence type="ECO:0000313" key="4">
    <source>
        <dbReference type="Proteomes" id="UP000186218"/>
    </source>
</evidence>
<evidence type="ECO:0000256" key="2">
    <source>
        <dbReference type="SAM" id="Phobius"/>
    </source>
</evidence>
<dbReference type="AlphaFoldDB" id="A0A1N7GK42"/>
<keyword evidence="2" id="KW-0472">Membrane</keyword>